<sequence length="134" mass="15850">MIDTRNFPSQTFLRDIDALNCYYPYDRQPSDDELILKTFSYLFTDEELDLGEIKYEVEAKRMLYGGTSVMEELKRFQELMEMINNFSNDAVEKKEQEDVVATMSDSFVRLTTNESPNAIFSSRPHRFRRIFENA</sequence>
<evidence type="ECO:0000313" key="1">
    <source>
        <dbReference type="EMBL" id="KAF5629978.1"/>
    </source>
</evidence>
<dbReference type="EMBL" id="JAAQRI010000179">
    <property type="protein sequence ID" value="KAF5629978.1"/>
    <property type="molecule type" value="Genomic_DNA"/>
</dbReference>
<comment type="caution">
    <text evidence="1">The sequence shown here is derived from an EMBL/GenBank/DDBJ whole genome shotgun (WGS) entry which is preliminary data.</text>
</comment>
<accession>A0A8H5RBH4</accession>
<evidence type="ECO:0000313" key="2">
    <source>
        <dbReference type="Proteomes" id="UP000530670"/>
    </source>
</evidence>
<dbReference type="OrthoDB" id="4152607at2759"/>
<name>A0A8H5RBH4_9HYPO</name>
<organism evidence="1 2">
    <name type="scientific">Fusarium tjaetaba</name>
    <dbReference type="NCBI Taxonomy" id="1567544"/>
    <lineage>
        <taxon>Eukaryota</taxon>
        <taxon>Fungi</taxon>
        <taxon>Dikarya</taxon>
        <taxon>Ascomycota</taxon>
        <taxon>Pezizomycotina</taxon>
        <taxon>Sordariomycetes</taxon>
        <taxon>Hypocreomycetidae</taxon>
        <taxon>Hypocreales</taxon>
        <taxon>Nectriaceae</taxon>
        <taxon>Fusarium</taxon>
        <taxon>Fusarium fujikuroi species complex</taxon>
    </lineage>
</organism>
<dbReference type="AlphaFoldDB" id="A0A8H5RBH4"/>
<proteinExistence type="predicted"/>
<protein>
    <submittedName>
        <fullName evidence="1">Uncharacterized protein</fullName>
    </submittedName>
</protein>
<reference evidence="1 2" key="1">
    <citation type="submission" date="2020-05" db="EMBL/GenBank/DDBJ databases">
        <title>Identification and distribution of gene clusters putatively required for synthesis of sphingolipid metabolism inhibitors in phylogenetically diverse species of the filamentous fungus Fusarium.</title>
        <authorList>
            <person name="Kim H.-S."/>
            <person name="Busman M."/>
            <person name="Brown D.W."/>
            <person name="Divon H."/>
            <person name="Uhlig S."/>
            <person name="Proctor R.H."/>
        </authorList>
    </citation>
    <scope>NUCLEOTIDE SEQUENCE [LARGE SCALE GENOMIC DNA]</scope>
    <source>
        <strain evidence="1 2">NRRL 66243</strain>
    </source>
</reference>
<gene>
    <name evidence="1" type="ORF">FTJAE_8348</name>
</gene>
<dbReference type="GeneID" id="59307424"/>
<dbReference type="RefSeq" id="XP_037204564.1">
    <property type="nucleotide sequence ID" value="XM_037355154.1"/>
</dbReference>
<dbReference type="Proteomes" id="UP000530670">
    <property type="component" value="Unassembled WGS sequence"/>
</dbReference>
<keyword evidence="2" id="KW-1185">Reference proteome</keyword>